<dbReference type="Gene3D" id="3.40.720.10">
    <property type="entry name" value="Alkaline Phosphatase, subunit A"/>
    <property type="match status" value="2"/>
</dbReference>
<evidence type="ECO:0000313" key="2">
    <source>
        <dbReference type="EMBL" id="ETO91736.1"/>
    </source>
</evidence>
<sequence length="494" mass="56736">MQNIIPQIKNIVVLMLENRSFDNIVGWLYDKKISPKQFIIPQGSSPDYYDGLHSLINTDVLNLNGRKPEFVSVTHGTSHYNIPSVDPDHTYQALNKQIYYSREPIEGDTAPLDGFVRQFASQEDVKDPYEVMQMYTPEQLPVTTQLARNFAVSDRWFSSVPTQTLPNRAFLHSGTSEGHVNNSDNYIFDEKTIFEVLDDYQVSWKVYSDSGILPSLVRMNFRNLQKFEYRKQFLNFEDFIKDAEKGELPSYSFLEPMFLITNKLLMNPDNRVTSGHPPYNMFSTEMFIAKVYNTIFSNPKNDDTLLLITYDEHGGIYDHVSPPWGATPPDDKSNPGQYNFSFNRFGIRVPTIAISPWIPEGVVFRSFGAPYDHTSILATIMDWKNIPRHSLRSKRVANAQNISSIFTLDSPRKINRLISTPYNAEASKESITEYENKTASDLEKAILSCYFLYNNQRRQIPIAKSEIIKLLGDCKTKKNIGDKVCELTDQKDIQ</sequence>
<name>W2V013_9RICK</name>
<comment type="caution">
    <text evidence="2">The sequence shown here is derived from an EMBL/GenBank/DDBJ whole genome shotgun (WGS) entry which is preliminary data.</text>
</comment>
<dbReference type="Proteomes" id="UP000018951">
    <property type="component" value="Unassembled WGS sequence"/>
</dbReference>
<dbReference type="GO" id="GO:0009395">
    <property type="term" value="P:phospholipid catabolic process"/>
    <property type="evidence" value="ECO:0007669"/>
    <property type="project" value="TreeGrafter"/>
</dbReference>
<dbReference type="AlphaFoldDB" id="W2V013"/>
<dbReference type="InterPro" id="IPR007312">
    <property type="entry name" value="Phosphoesterase"/>
</dbReference>
<organism evidence="2 3">
    <name type="scientific">Candidatus Xenolissoclinum pacificiensis L6</name>
    <dbReference type="NCBI Taxonomy" id="1401685"/>
    <lineage>
        <taxon>Bacteria</taxon>
        <taxon>Pseudomonadati</taxon>
        <taxon>Pseudomonadota</taxon>
        <taxon>Alphaproteobacteria</taxon>
        <taxon>Rickettsiales</taxon>
        <taxon>Anaplasmataceae</taxon>
        <taxon>Candidatus Xenolissoclinum</taxon>
    </lineage>
</organism>
<dbReference type="PANTHER" id="PTHR31956:SF1">
    <property type="entry name" value="NON-SPECIFIC PHOSPHOLIPASE C1"/>
    <property type="match status" value="1"/>
</dbReference>
<protein>
    <submittedName>
        <fullName evidence="2">Phosphoesterase family protein</fullName>
    </submittedName>
</protein>
<evidence type="ECO:0000313" key="3">
    <source>
        <dbReference type="Proteomes" id="UP000018951"/>
    </source>
</evidence>
<keyword evidence="3" id="KW-1185">Reference proteome</keyword>
<dbReference type="PANTHER" id="PTHR31956">
    <property type="entry name" value="NON-SPECIFIC PHOSPHOLIPASE C4-RELATED"/>
    <property type="match status" value="1"/>
</dbReference>
<reference evidence="2 3" key="1">
    <citation type="journal article" date="2013" name="PLoS ONE">
        <title>Bacterial endosymbiosis in a chordate host: long-term co-evolution and conservation of secondary metabolism.</title>
        <authorList>
            <person name="Kwan J.C."/>
            <person name="Schmidt E.W."/>
        </authorList>
    </citation>
    <scope>NUCLEOTIDE SEQUENCE [LARGE SCALE GENOMIC DNA]</scope>
    <source>
        <strain evidence="3">L6</strain>
    </source>
</reference>
<dbReference type="GO" id="GO:0042578">
    <property type="term" value="F:phosphoric ester hydrolase activity"/>
    <property type="evidence" value="ECO:0007669"/>
    <property type="project" value="UniProtKB-ARBA"/>
</dbReference>
<dbReference type="SUPFAM" id="SSF53649">
    <property type="entry name" value="Alkaline phosphatase-like"/>
    <property type="match status" value="1"/>
</dbReference>
<evidence type="ECO:0000256" key="1">
    <source>
        <dbReference type="ARBA" id="ARBA00022801"/>
    </source>
</evidence>
<dbReference type="Pfam" id="PF04185">
    <property type="entry name" value="Phosphoesterase"/>
    <property type="match status" value="1"/>
</dbReference>
<proteinExistence type="predicted"/>
<dbReference type="EMBL" id="AXCJ01000001">
    <property type="protein sequence ID" value="ETO91736.1"/>
    <property type="molecule type" value="Genomic_DNA"/>
</dbReference>
<dbReference type="PATRIC" id="fig|1401685.3.peg.142"/>
<keyword evidence="1" id="KW-0378">Hydrolase</keyword>
<dbReference type="InterPro" id="IPR017850">
    <property type="entry name" value="Alkaline_phosphatase_core_sf"/>
</dbReference>
<accession>W2V013</accession>
<gene>
    <name evidence="2" type="ORF">P857_908</name>
</gene>